<dbReference type="Proteomes" id="UP000193467">
    <property type="component" value="Unassembled WGS sequence"/>
</dbReference>
<comment type="caution">
    <text evidence="2">The sequence shown here is derived from an EMBL/GenBank/DDBJ whole genome shotgun (WGS) entry which is preliminary data.</text>
</comment>
<dbReference type="EMBL" id="MCGR01000009">
    <property type="protein sequence ID" value="ORY88636.1"/>
    <property type="molecule type" value="Genomic_DNA"/>
</dbReference>
<dbReference type="InParanoid" id="A0A1Y2FX61"/>
<feature type="region of interest" description="Disordered" evidence="1">
    <location>
        <begin position="1"/>
        <end position="47"/>
    </location>
</feature>
<sequence length="314" mass="34748">MPPAKTKQTQALLAARAGAKRQRSASPPARHEQQRQDAPSLSSLVSSSFDSLSPAGLVRAFERSGLMDALDELPEEVRRKYSQWLQHVRRAEEAKAQVERDRKSKAEGGMDRVLYKKAIAGHVKLIDKCTEKEDFEESEEQQELWQLLLEWLGEAFRLGVESRAQLPHVADCLNDIDQAIGQGSGVTCPFTDMAEGGTIESSEGDVVYNNVHATSITFLLRRDLILVELCSKKPDQKLLKKLLGDLAGAEQELGSEMEEDDLLDVEPWFPADFVGSSALLIIASEAFLPHFSLLTLISLNSAALPKLKDLLDAR</sequence>
<protein>
    <submittedName>
        <fullName evidence="2">Uncharacterized protein</fullName>
    </submittedName>
</protein>
<keyword evidence="3" id="KW-1185">Reference proteome</keyword>
<accession>A0A1Y2FX61</accession>
<name>A0A1Y2FX61_9BASI</name>
<proteinExistence type="predicted"/>
<evidence type="ECO:0000313" key="3">
    <source>
        <dbReference type="Proteomes" id="UP000193467"/>
    </source>
</evidence>
<evidence type="ECO:0000256" key="1">
    <source>
        <dbReference type="SAM" id="MobiDB-lite"/>
    </source>
</evidence>
<feature type="compositionally biased region" description="Polar residues" evidence="1">
    <location>
        <begin position="1"/>
        <end position="11"/>
    </location>
</feature>
<organism evidence="2 3">
    <name type="scientific">Leucosporidium creatinivorum</name>
    <dbReference type="NCBI Taxonomy" id="106004"/>
    <lineage>
        <taxon>Eukaryota</taxon>
        <taxon>Fungi</taxon>
        <taxon>Dikarya</taxon>
        <taxon>Basidiomycota</taxon>
        <taxon>Pucciniomycotina</taxon>
        <taxon>Microbotryomycetes</taxon>
        <taxon>Leucosporidiales</taxon>
        <taxon>Leucosporidium</taxon>
    </lineage>
</organism>
<gene>
    <name evidence="2" type="ORF">BCR35DRAFT_350872</name>
</gene>
<reference evidence="2 3" key="1">
    <citation type="submission" date="2016-07" db="EMBL/GenBank/DDBJ databases">
        <title>Pervasive Adenine N6-methylation of Active Genes in Fungi.</title>
        <authorList>
            <consortium name="DOE Joint Genome Institute"/>
            <person name="Mondo S.J."/>
            <person name="Dannebaum R.O."/>
            <person name="Kuo R.C."/>
            <person name="Labutti K."/>
            <person name="Haridas S."/>
            <person name="Kuo A."/>
            <person name="Salamov A."/>
            <person name="Ahrendt S.R."/>
            <person name="Lipzen A."/>
            <person name="Sullivan W."/>
            <person name="Andreopoulos W.B."/>
            <person name="Clum A."/>
            <person name="Lindquist E."/>
            <person name="Daum C."/>
            <person name="Ramamoorthy G.K."/>
            <person name="Gryganskyi A."/>
            <person name="Culley D."/>
            <person name="Magnuson J.K."/>
            <person name="James T.Y."/>
            <person name="O'Malley M.A."/>
            <person name="Stajich J.E."/>
            <person name="Spatafora J.W."/>
            <person name="Visel A."/>
            <person name="Grigoriev I.V."/>
        </authorList>
    </citation>
    <scope>NUCLEOTIDE SEQUENCE [LARGE SCALE GENOMIC DNA]</scope>
    <source>
        <strain evidence="2 3">62-1032</strain>
    </source>
</reference>
<dbReference type="AlphaFoldDB" id="A0A1Y2FX61"/>
<evidence type="ECO:0000313" key="2">
    <source>
        <dbReference type="EMBL" id="ORY88636.1"/>
    </source>
</evidence>